<organism evidence="2">
    <name type="scientific">marine sediment metagenome</name>
    <dbReference type="NCBI Taxonomy" id="412755"/>
    <lineage>
        <taxon>unclassified sequences</taxon>
        <taxon>metagenomes</taxon>
        <taxon>ecological metagenomes</taxon>
    </lineage>
</organism>
<reference evidence="2" key="1">
    <citation type="journal article" date="2015" name="Nature">
        <title>Complex archaea that bridge the gap between prokaryotes and eukaryotes.</title>
        <authorList>
            <person name="Spang A."/>
            <person name="Saw J.H."/>
            <person name="Jorgensen S.L."/>
            <person name="Zaremba-Niedzwiedzka K."/>
            <person name="Martijn J."/>
            <person name="Lind A.E."/>
            <person name="van Eijk R."/>
            <person name="Schleper C."/>
            <person name="Guy L."/>
            <person name="Ettema T.J."/>
        </authorList>
    </citation>
    <scope>NUCLEOTIDE SEQUENCE</scope>
</reference>
<protein>
    <submittedName>
        <fullName evidence="2">Uncharacterized protein</fullName>
    </submittedName>
</protein>
<dbReference type="AlphaFoldDB" id="A0A0F9JAR1"/>
<dbReference type="EMBL" id="LAZR01011900">
    <property type="protein sequence ID" value="KKM54646.1"/>
    <property type="molecule type" value="Genomic_DNA"/>
</dbReference>
<comment type="caution">
    <text evidence="2">The sequence shown here is derived from an EMBL/GenBank/DDBJ whole genome shotgun (WGS) entry which is preliminary data.</text>
</comment>
<accession>A0A0F9JAR1</accession>
<feature type="compositionally biased region" description="Polar residues" evidence="1">
    <location>
        <begin position="1"/>
        <end position="19"/>
    </location>
</feature>
<evidence type="ECO:0000256" key="1">
    <source>
        <dbReference type="SAM" id="MobiDB-lite"/>
    </source>
</evidence>
<name>A0A0F9JAR1_9ZZZZ</name>
<feature type="region of interest" description="Disordered" evidence="1">
    <location>
        <begin position="1"/>
        <end position="22"/>
    </location>
</feature>
<proteinExistence type="predicted"/>
<sequence>MSGPSDSSTVGGESRTATEQMAIGWRGEPRVLGCFERDLARILSQNGIPEESMQVIVQQTTHCVRVLLQASLESYILATQAWLIEPKKPESTSTSESQNEEVG</sequence>
<evidence type="ECO:0000313" key="2">
    <source>
        <dbReference type="EMBL" id="KKM54646.1"/>
    </source>
</evidence>
<gene>
    <name evidence="2" type="ORF">LCGC14_1553270</name>
</gene>